<keyword evidence="3" id="KW-1185">Reference proteome</keyword>
<dbReference type="EMBL" id="ABEU02000015">
    <property type="status" value="NOT_ANNOTATED_CDS"/>
    <property type="molecule type" value="Genomic_DNA"/>
</dbReference>
<accession>A0A7I4AYT0</accession>
<dbReference type="KEGG" id="ppp:112292620"/>
<feature type="region of interest" description="Disordered" evidence="1">
    <location>
        <begin position="1"/>
        <end position="66"/>
    </location>
</feature>
<dbReference type="Proteomes" id="UP000006727">
    <property type="component" value="Chromosome 15"/>
</dbReference>
<feature type="compositionally biased region" description="Polar residues" evidence="1">
    <location>
        <begin position="20"/>
        <end position="33"/>
    </location>
</feature>
<reference evidence="2" key="3">
    <citation type="submission" date="2020-12" db="UniProtKB">
        <authorList>
            <consortium name="EnsemblPlants"/>
        </authorList>
    </citation>
    <scope>IDENTIFICATION</scope>
</reference>
<protein>
    <submittedName>
        <fullName evidence="2">Uncharacterized protein</fullName>
    </submittedName>
</protein>
<dbReference type="AlphaFoldDB" id="A0A7I4AYT0"/>
<name>A0A7I4AYT0_PHYPA</name>
<feature type="region of interest" description="Disordered" evidence="1">
    <location>
        <begin position="161"/>
        <end position="181"/>
    </location>
</feature>
<feature type="compositionally biased region" description="Low complexity" evidence="1">
    <location>
        <begin position="161"/>
        <end position="174"/>
    </location>
</feature>
<proteinExistence type="predicted"/>
<reference evidence="2 3" key="1">
    <citation type="journal article" date="2008" name="Science">
        <title>The Physcomitrella genome reveals evolutionary insights into the conquest of land by plants.</title>
        <authorList>
            <person name="Rensing S."/>
            <person name="Lang D."/>
            <person name="Zimmer A."/>
            <person name="Terry A."/>
            <person name="Salamov A."/>
            <person name="Shapiro H."/>
            <person name="Nishiyama T."/>
            <person name="Perroud P.-F."/>
            <person name="Lindquist E."/>
            <person name="Kamisugi Y."/>
            <person name="Tanahashi T."/>
            <person name="Sakakibara K."/>
            <person name="Fujita T."/>
            <person name="Oishi K."/>
            <person name="Shin-I T."/>
            <person name="Kuroki Y."/>
            <person name="Toyoda A."/>
            <person name="Suzuki Y."/>
            <person name="Hashimoto A."/>
            <person name="Yamaguchi K."/>
            <person name="Sugano A."/>
            <person name="Kohara Y."/>
            <person name="Fujiyama A."/>
            <person name="Anterola A."/>
            <person name="Aoki S."/>
            <person name="Ashton N."/>
            <person name="Barbazuk W.B."/>
            <person name="Barker E."/>
            <person name="Bennetzen J."/>
            <person name="Bezanilla M."/>
            <person name="Blankenship R."/>
            <person name="Cho S.H."/>
            <person name="Dutcher S."/>
            <person name="Estelle M."/>
            <person name="Fawcett J.A."/>
            <person name="Gundlach H."/>
            <person name="Hanada K."/>
            <person name="Heyl A."/>
            <person name="Hicks K.A."/>
            <person name="Hugh J."/>
            <person name="Lohr M."/>
            <person name="Mayer K."/>
            <person name="Melkozernov A."/>
            <person name="Murata T."/>
            <person name="Nelson D."/>
            <person name="Pils B."/>
            <person name="Prigge M."/>
            <person name="Reiss B."/>
            <person name="Renner T."/>
            <person name="Rombauts S."/>
            <person name="Rushton P."/>
            <person name="Sanderfoot A."/>
            <person name="Schween G."/>
            <person name="Shiu S.-H."/>
            <person name="Stueber K."/>
            <person name="Theodoulou F.L."/>
            <person name="Tu H."/>
            <person name="Van de Peer Y."/>
            <person name="Verrier P.J."/>
            <person name="Waters E."/>
            <person name="Wood A."/>
            <person name="Yang L."/>
            <person name="Cove D."/>
            <person name="Cuming A."/>
            <person name="Hasebe M."/>
            <person name="Lucas S."/>
            <person name="Mishler D.B."/>
            <person name="Reski R."/>
            <person name="Grigoriev I."/>
            <person name="Quatrano R.S."/>
            <person name="Boore J.L."/>
        </authorList>
    </citation>
    <scope>NUCLEOTIDE SEQUENCE [LARGE SCALE GENOMIC DNA]</scope>
    <source>
        <strain evidence="2 3">cv. Gransden 2004</strain>
    </source>
</reference>
<gene>
    <name evidence="2" type="primary">LOC112292620</name>
</gene>
<dbReference type="EnsemblPlants" id="Pp3c15_7700V3.2">
    <property type="protein sequence ID" value="Pp3c15_7700V3.2"/>
    <property type="gene ID" value="Pp3c15_7700"/>
</dbReference>
<dbReference type="Gramene" id="Pp3c15_7700V3.3">
    <property type="protein sequence ID" value="Pp3c15_7700V3.3"/>
    <property type="gene ID" value="Pp3c15_7700"/>
</dbReference>
<dbReference type="Gramene" id="Pp3c15_7700V3.2">
    <property type="protein sequence ID" value="Pp3c15_7700V3.2"/>
    <property type="gene ID" value="Pp3c15_7700"/>
</dbReference>
<feature type="compositionally biased region" description="Polar residues" evidence="1">
    <location>
        <begin position="319"/>
        <end position="328"/>
    </location>
</feature>
<sequence length="524" mass="58271">MRENPPRSGARMTIRPGPLTSRNSPTAVTSKSSAKGMDVEKMNDFEQRHLPNKSRSHSPYGHIGSPTTPLNFEHLFLQSQLSLNSDLSQQEQAMLQAQLLNNMRSTGMGPRPKQQQQQPQQSLVTLDQLRQVYNRGEQEQAHSRGEQEHAEWNTRLFTAAAAQQQHQLQQDQGQILREDPSNEPSINALLAQKFAQLERQKAEIQKSASQPQQVQVQLYPSQWSVPSQQQSNAMAQSVVVPPASSVAPSESARHSAQANGHYFSFQNQPPRQPQHQHVGMGEPRDQYYGTKQEMNWRASQDSRANASGAGWSVNNAAVSSHDMASSSHRMYLSQQHLQQPQQFKQPQAIACQPQIVSYQMQQQQQQQPMSHQRVEFAVPQAQPFSSFQLNGLPAVDVGTSGPMLVSSRCDKTGGKSVEITGLTEHHGDDLEMSVDNFSGRLSSMVCQSQNGPAPNSQVSFSNNFHMLPQSSKSAFSIFTRPSSNLNPSTEAGFVTRSLLFNDTYKSSGGDFDMTHNDVDTELRL</sequence>
<evidence type="ECO:0000256" key="1">
    <source>
        <dbReference type="SAM" id="MobiDB-lite"/>
    </source>
</evidence>
<evidence type="ECO:0000313" key="3">
    <source>
        <dbReference type="Proteomes" id="UP000006727"/>
    </source>
</evidence>
<dbReference type="EnsemblPlants" id="Pp3c15_7700V3.3">
    <property type="protein sequence ID" value="Pp3c15_7700V3.3"/>
    <property type="gene ID" value="Pp3c15_7700"/>
</dbReference>
<organism evidence="2 3">
    <name type="scientific">Physcomitrium patens</name>
    <name type="common">Spreading-leaved earth moss</name>
    <name type="synonym">Physcomitrella patens</name>
    <dbReference type="NCBI Taxonomy" id="3218"/>
    <lineage>
        <taxon>Eukaryota</taxon>
        <taxon>Viridiplantae</taxon>
        <taxon>Streptophyta</taxon>
        <taxon>Embryophyta</taxon>
        <taxon>Bryophyta</taxon>
        <taxon>Bryophytina</taxon>
        <taxon>Bryopsida</taxon>
        <taxon>Funariidae</taxon>
        <taxon>Funariales</taxon>
        <taxon>Funariaceae</taxon>
        <taxon>Physcomitrium</taxon>
    </lineage>
</organism>
<feature type="region of interest" description="Disordered" evidence="1">
    <location>
        <begin position="319"/>
        <end position="339"/>
    </location>
</feature>
<feature type="compositionally biased region" description="Basic and acidic residues" evidence="1">
    <location>
        <begin position="37"/>
        <end position="49"/>
    </location>
</feature>
<dbReference type="RefSeq" id="XP_024397047.1">
    <property type="nucleotide sequence ID" value="XM_024541279.2"/>
</dbReference>
<feature type="region of interest" description="Disordered" evidence="1">
    <location>
        <begin position="103"/>
        <end position="122"/>
    </location>
</feature>
<evidence type="ECO:0000313" key="2">
    <source>
        <dbReference type="EnsemblPlants" id="Pp3c15_7700V3.2"/>
    </source>
</evidence>
<dbReference type="GeneID" id="112292620"/>
<reference evidence="2 3" key="2">
    <citation type="journal article" date="2018" name="Plant J.">
        <title>The Physcomitrella patens chromosome-scale assembly reveals moss genome structure and evolution.</title>
        <authorList>
            <person name="Lang D."/>
            <person name="Ullrich K.K."/>
            <person name="Murat F."/>
            <person name="Fuchs J."/>
            <person name="Jenkins J."/>
            <person name="Haas F.B."/>
            <person name="Piednoel M."/>
            <person name="Gundlach H."/>
            <person name="Van Bel M."/>
            <person name="Meyberg R."/>
            <person name="Vives C."/>
            <person name="Morata J."/>
            <person name="Symeonidi A."/>
            <person name="Hiss M."/>
            <person name="Muchero W."/>
            <person name="Kamisugi Y."/>
            <person name="Saleh O."/>
            <person name="Blanc G."/>
            <person name="Decker E.L."/>
            <person name="van Gessel N."/>
            <person name="Grimwood J."/>
            <person name="Hayes R.D."/>
            <person name="Graham S.W."/>
            <person name="Gunter L.E."/>
            <person name="McDaniel S.F."/>
            <person name="Hoernstein S.N.W."/>
            <person name="Larsson A."/>
            <person name="Li F.W."/>
            <person name="Perroud P.F."/>
            <person name="Phillips J."/>
            <person name="Ranjan P."/>
            <person name="Rokshar D.S."/>
            <person name="Rothfels C.J."/>
            <person name="Schneider L."/>
            <person name="Shu S."/>
            <person name="Stevenson D.W."/>
            <person name="Thummler F."/>
            <person name="Tillich M."/>
            <person name="Villarreal Aguilar J.C."/>
            <person name="Widiez T."/>
            <person name="Wong G.K."/>
            <person name="Wymore A."/>
            <person name="Zhang Y."/>
            <person name="Zimmer A.D."/>
            <person name="Quatrano R.S."/>
            <person name="Mayer K.F.X."/>
            <person name="Goodstein D."/>
            <person name="Casacuberta J.M."/>
            <person name="Vandepoele K."/>
            <person name="Reski R."/>
            <person name="Cuming A.C."/>
            <person name="Tuskan G.A."/>
            <person name="Maumus F."/>
            <person name="Salse J."/>
            <person name="Schmutz J."/>
            <person name="Rensing S.A."/>
        </authorList>
    </citation>
    <scope>NUCLEOTIDE SEQUENCE [LARGE SCALE GENOMIC DNA]</scope>
    <source>
        <strain evidence="2 3">cv. Gransden 2004</strain>
    </source>
</reference>